<keyword evidence="2" id="KW-0732">Signal</keyword>
<dbReference type="STRING" id="572544.Ilyop_0699"/>
<keyword evidence="4" id="KW-1185">Reference proteome</keyword>
<evidence type="ECO:0000313" key="4">
    <source>
        <dbReference type="Proteomes" id="UP000006875"/>
    </source>
</evidence>
<feature type="signal peptide" evidence="2">
    <location>
        <begin position="1"/>
        <end position="19"/>
    </location>
</feature>
<organism evidence="3 4">
    <name type="scientific">Ilyobacter polytropus (strain ATCC 51220 / DSM 2926 / LMG 16218 / CuHBu1)</name>
    <dbReference type="NCBI Taxonomy" id="572544"/>
    <lineage>
        <taxon>Bacteria</taxon>
        <taxon>Fusobacteriati</taxon>
        <taxon>Fusobacteriota</taxon>
        <taxon>Fusobacteriia</taxon>
        <taxon>Fusobacteriales</taxon>
        <taxon>Fusobacteriaceae</taxon>
        <taxon>Ilyobacter</taxon>
    </lineage>
</organism>
<evidence type="ECO:0000256" key="1">
    <source>
        <dbReference type="SAM" id="Coils"/>
    </source>
</evidence>
<protein>
    <submittedName>
        <fullName evidence="3">Uncharacterized protein</fullName>
    </submittedName>
</protein>
<feature type="coiled-coil region" evidence="1">
    <location>
        <begin position="49"/>
        <end position="108"/>
    </location>
</feature>
<feature type="chain" id="PRO_5003170154" evidence="2">
    <location>
        <begin position="20"/>
        <end position="122"/>
    </location>
</feature>
<dbReference type="Proteomes" id="UP000006875">
    <property type="component" value="Chromosome"/>
</dbReference>
<reference evidence="3 4" key="1">
    <citation type="journal article" date="2010" name="Stand. Genomic Sci.">
        <title>Complete genome sequence of Ilyobacter polytropus type strain (CuHbu1).</title>
        <authorList>
            <person name="Sikorski J."/>
            <person name="Chertkov O."/>
            <person name="Lapidus A."/>
            <person name="Nolan M."/>
            <person name="Lucas S."/>
            <person name="Del Rio T.G."/>
            <person name="Tice H."/>
            <person name="Cheng J.F."/>
            <person name="Tapia R."/>
            <person name="Han C."/>
            <person name="Goodwin L."/>
            <person name="Pitluck S."/>
            <person name="Liolios K."/>
            <person name="Ivanova N."/>
            <person name="Mavromatis K."/>
            <person name="Mikhailova N."/>
            <person name="Pati A."/>
            <person name="Chen A."/>
            <person name="Palaniappan K."/>
            <person name="Land M."/>
            <person name="Hauser L."/>
            <person name="Chang Y.J."/>
            <person name="Jeffries C.D."/>
            <person name="Brambilla E."/>
            <person name="Yasawong M."/>
            <person name="Rohde M."/>
            <person name="Pukall R."/>
            <person name="Spring S."/>
            <person name="Goker M."/>
            <person name="Woyke T."/>
            <person name="Bristow J."/>
            <person name="Eisen J.A."/>
            <person name="Markowitz V."/>
            <person name="Hugenholtz P."/>
            <person name="Kyrpides N.C."/>
            <person name="Klenk H.P."/>
        </authorList>
    </citation>
    <scope>NUCLEOTIDE SEQUENCE [LARGE SCALE GENOMIC DNA]</scope>
    <source>
        <strain evidence="4">ATCC 51220 / DSM 2926 / LMG 16218 / CuHBu1</strain>
    </source>
</reference>
<dbReference type="Gene3D" id="1.20.120.1490">
    <property type="match status" value="1"/>
</dbReference>
<keyword evidence="1" id="KW-0175">Coiled coil</keyword>
<dbReference type="eggNOG" id="COG3678">
    <property type="taxonomic scope" value="Bacteria"/>
</dbReference>
<accession>E3H6W7</accession>
<dbReference type="InterPro" id="IPR025961">
    <property type="entry name" value="Metal_resist"/>
</dbReference>
<sequence length="122" mass="14455">MKKLSLIFILVIFAVSADAAPFNNNPMKHKNMKTGVSYDNLTPDQKEKVMELRAELVNKESEINNRARDLRSEMNKCMLSKEPDMKKFEQLQKEATKLRRERRVLKENYMNRIRKIIDQQPD</sequence>
<gene>
    <name evidence="3" type="ordered locus">Ilyop_0699</name>
</gene>
<dbReference type="EMBL" id="CP002281">
    <property type="protein sequence ID" value="ADO82486.1"/>
    <property type="molecule type" value="Genomic_DNA"/>
</dbReference>
<dbReference type="KEGG" id="ipo:Ilyop_0699"/>
<name>E3H6W7_ILYPC</name>
<dbReference type="HOGENOM" id="CLU_2023584_0_0_0"/>
<dbReference type="Pfam" id="PF13801">
    <property type="entry name" value="Metal_resist"/>
    <property type="match status" value="1"/>
</dbReference>
<dbReference type="AlphaFoldDB" id="E3H6W7"/>
<evidence type="ECO:0000256" key="2">
    <source>
        <dbReference type="SAM" id="SignalP"/>
    </source>
</evidence>
<proteinExistence type="predicted"/>
<evidence type="ECO:0000313" key="3">
    <source>
        <dbReference type="EMBL" id="ADO82486.1"/>
    </source>
</evidence>